<evidence type="ECO:0000256" key="2">
    <source>
        <dbReference type="ARBA" id="ARBA00022737"/>
    </source>
</evidence>
<dbReference type="SMART" id="SM00248">
    <property type="entry name" value="ANK"/>
    <property type="match status" value="6"/>
</dbReference>
<evidence type="ECO:0000256" key="5">
    <source>
        <dbReference type="PROSITE-ProRule" id="PRU00023"/>
    </source>
</evidence>
<keyword evidence="1" id="KW-0479">Metal-binding</keyword>
<dbReference type="PANTHER" id="PTHR15897">
    <property type="entry name" value="ANKYRIN REPEAT AND MYND DOMAIN PROTEIN 1"/>
    <property type="match status" value="1"/>
</dbReference>
<dbReference type="PROSITE" id="PS50865">
    <property type="entry name" value="ZF_MYND_2"/>
    <property type="match status" value="1"/>
</dbReference>
<dbReference type="InterPro" id="IPR002893">
    <property type="entry name" value="Znf_MYND"/>
</dbReference>
<gene>
    <name evidence="9" type="primary">ANKMY1</name>
</gene>
<reference evidence="9" key="2">
    <citation type="submission" date="2025-09" db="UniProtKB">
        <authorList>
            <consortium name="Ensembl"/>
        </authorList>
    </citation>
    <scope>IDENTIFICATION</scope>
</reference>
<dbReference type="InterPro" id="IPR002110">
    <property type="entry name" value="Ankyrin_rpt"/>
</dbReference>
<keyword evidence="10" id="KW-1185">Reference proteome</keyword>
<dbReference type="Gene3D" id="1.25.40.20">
    <property type="entry name" value="Ankyrin repeat-containing domain"/>
    <property type="match status" value="2"/>
</dbReference>
<dbReference type="PANTHER" id="PTHR15897:SF2">
    <property type="entry name" value="ANKYRIN REPEAT AND MYND DOMAIN-CONTAINING PROTEIN 1"/>
    <property type="match status" value="1"/>
</dbReference>
<dbReference type="Ensembl" id="ENSDCDT00010033323.1">
    <property type="protein sequence ID" value="ENSDCDP00010026863.1"/>
    <property type="gene ID" value="ENSDCDG00010017088.1"/>
</dbReference>
<dbReference type="SUPFAM" id="SSF48403">
    <property type="entry name" value="Ankyrin repeat"/>
    <property type="match status" value="2"/>
</dbReference>
<dbReference type="PROSITE" id="PS01360">
    <property type="entry name" value="ZF_MYND_1"/>
    <property type="match status" value="1"/>
</dbReference>
<dbReference type="PROSITE" id="PS50297">
    <property type="entry name" value="ANK_REP_REGION"/>
    <property type="match status" value="2"/>
</dbReference>
<dbReference type="InterPro" id="IPR036770">
    <property type="entry name" value="Ankyrin_rpt-contain_sf"/>
</dbReference>
<accession>A0AAY4C1A5</accession>
<feature type="domain" description="MYND-type" evidence="8">
    <location>
        <begin position="782"/>
        <end position="822"/>
    </location>
</feature>
<evidence type="ECO:0000259" key="8">
    <source>
        <dbReference type="PROSITE" id="PS50865"/>
    </source>
</evidence>
<evidence type="ECO:0000313" key="10">
    <source>
        <dbReference type="Proteomes" id="UP000694580"/>
    </source>
</evidence>
<dbReference type="AlphaFoldDB" id="A0AAY4C1A5"/>
<keyword evidence="3 6" id="KW-0863">Zinc-finger</keyword>
<dbReference type="GO" id="GO:0008270">
    <property type="term" value="F:zinc ion binding"/>
    <property type="evidence" value="ECO:0007669"/>
    <property type="project" value="UniProtKB-KW"/>
</dbReference>
<feature type="region of interest" description="Disordered" evidence="7">
    <location>
        <begin position="335"/>
        <end position="364"/>
    </location>
</feature>
<organism evidence="9 10">
    <name type="scientific">Denticeps clupeoides</name>
    <name type="common">denticle herring</name>
    <dbReference type="NCBI Taxonomy" id="299321"/>
    <lineage>
        <taxon>Eukaryota</taxon>
        <taxon>Metazoa</taxon>
        <taxon>Chordata</taxon>
        <taxon>Craniata</taxon>
        <taxon>Vertebrata</taxon>
        <taxon>Euteleostomi</taxon>
        <taxon>Actinopterygii</taxon>
        <taxon>Neopterygii</taxon>
        <taxon>Teleostei</taxon>
        <taxon>Clupei</taxon>
        <taxon>Clupeiformes</taxon>
        <taxon>Denticipitoidei</taxon>
        <taxon>Denticipitidae</taxon>
        <taxon>Denticeps</taxon>
    </lineage>
</organism>
<protein>
    <recommendedName>
        <fullName evidence="8">MYND-type domain-containing protein</fullName>
    </recommendedName>
</protein>
<feature type="compositionally biased region" description="Basic and acidic residues" evidence="7">
    <location>
        <begin position="335"/>
        <end position="350"/>
    </location>
</feature>
<evidence type="ECO:0000256" key="7">
    <source>
        <dbReference type="SAM" id="MobiDB-lite"/>
    </source>
</evidence>
<evidence type="ECO:0000256" key="1">
    <source>
        <dbReference type="ARBA" id="ARBA00022723"/>
    </source>
</evidence>
<dbReference type="SMART" id="SM00698">
    <property type="entry name" value="MORN"/>
    <property type="match status" value="1"/>
</dbReference>
<dbReference type="InterPro" id="IPR003409">
    <property type="entry name" value="MORN"/>
</dbReference>
<dbReference type="Gene3D" id="2.20.110.10">
    <property type="entry name" value="Histone H3 K4-specific methyltransferase SET7/9 N-terminal domain"/>
    <property type="match status" value="1"/>
</dbReference>
<dbReference type="Proteomes" id="UP000694580">
    <property type="component" value="Unplaced"/>
</dbReference>
<evidence type="ECO:0000256" key="4">
    <source>
        <dbReference type="ARBA" id="ARBA00022833"/>
    </source>
</evidence>
<keyword evidence="4" id="KW-0862">Zinc</keyword>
<dbReference type="SUPFAM" id="SSF144232">
    <property type="entry name" value="HIT/MYND zinc finger-like"/>
    <property type="match status" value="1"/>
</dbReference>
<evidence type="ECO:0000256" key="6">
    <source>
        <dbReference type="PROSITE-ProRule" id="PRU00134"/>
    </source>
</evidence>
<keyword evidence="2" id="KW-0677">Repeat</keyword>
<dbReference type="Pfam" id="PF01753">
    <property type="entry name" value="zf-MYND"/>
    <property type="match status" value="1"/>
</dbReference>
<evidence type="ECO:0000256" key="3">
    <source>
        <dbReference type="ARBA" id="ARBA00022771"/>
    </source>
</evidence>
<dbReference type="Gene3D" id="6.10.140.2220">
    <property type="match status" value="1"/>
</dbReference>
<name>A0AAY4C1A5_9TELE</name>
<keyword evidence="5" id="KW-0040">ANK repeat</keyword>
<dbReference type="PROSITE" id="PS50088">
    <property type="entry name" value="ANK_REPEAT"/>
    <property type="match status" value="2"/>
</dbReference>
<dbReference type="Pfam" id="PF02493">
    <property type="entry name" value="MORN"/>
    <property type="match status" value="2"/>
</dbReference>
<feature type="repeat" description="ANK" evidence="5">
    <location>
        <begin position="271"/>
        <end position="303"/>
    </location>
</feature>
<dbReference type="Pfam" id="PF12796">
    <property type="entry name" value="Ank_2"/>
    <property type="match status" value="3"/>
</dbReference>
<proteinExistence type="predicted"/>
<dbReference type="SUPFAM" id="SSF82185">
    <property type="entry name" value="Histone H3 K4-specific methyltransferase SET7/9 N-terminal domain"/>
    <property type="match status" value="1"/>
</dbReference>
<sequence length="846" mass="93789">MKQGAGLYVWPSGESYEGSFYKDYRHGNGIYSWPDGSRFTGKFYLNRKESYGVQLCADGTVFKGLYHADEHFGPGVVTYPDGRQDVGFWHRQHLIQLCSCLEGGFTITAFPEYSLTNENGPHEKLLGASHSSLPTPYQDVVPDESFVLPVGIQRYSTDSDHLPLPQGMRQDLDRHFFRVQSLDAHPELEDFRDWPLQEVITGLVPSFRFEADGLDWDVAAVLSKSREGFGPKGPLETMSEQLIREASLGNARSVWRFLCDGNVHPNVGDALGHTALMAAVVNCHSDVIHLLLDRGADVNKPNSEGMTPLAICSVLHYPFHPEEVSPDEVLIHSEENESADQKDAAGEDIQHQISQDTEAGRDESTRVDSLLETQDINLESTSDVEPESPWCDEYSESLENISIEDKSEEDLNQTLVSFHIQVTEDVAQKMTETLCQPGLVQPVHVEEMIHKISPMKSVRCTRWAIITLLLKRGADPNACLVPMPVLFLAIKAGHVEAVRRLLDCGARADLPLPPEQNGLYPLHVAAGLCGDAAPKITELLLHALANPDAQAGDAHEIFEPDKNTDSFSQLNMLPQPAPPEGGRTALHIACQRQDDHNVRDVVSLLLSHKARTDLLWSGHSPLSLAIANGNELAVDVLLRGGADPNLVLSHRVGSALCANANITYEATCHPSKRAGMLQKLISAGANILVPVLVSEGRRCIVGTAVDYAHFAFQQDKRIAHTPYHALNPSERETFIARRHLLSLMGGFMRQAALTMERHQLEQEREQEQGLGTSSQKPLFKYCYQCGRSALVVLVPCTRCRHVFYCSSNCKMKAWDECHKDECVRVPGVHLSLPHKQLLDIPIKCQL</sequence>
<reference evidence="9" key="1">
    <citation type="submission" date="2025-08" db="UniProtKB">
        <authorList>
            <consortium name="Ensembl"/>
        </authorList>
    </citation>
    <scope>IDENTIFICATION</scope>
</reference>
<dbReference type="GeneTree" id="ENSGT00460000041630"/>
<evidence type="ECO:0000313" key="9">
    <source>
        <dbReference type="Ensembl" id="ENSDCDP00010026863.1"/>
    </source>
</evidence>
<dbReference type="InterPro" id="IPR053064">
    <property type="entry name" value="Ankyrin-MYND_domain-protein"/>
</dbReference>
<feature type="repeat" description="ANK" evidence="5">
    <location>
        <begin position="617"/>
        <end position="649"/>
    </location>
</feature>